<dbReference type="KEGG" id="mgot:MgSA37_03582"/>
<evidence type="ECO:0000313" key="2">
    <source>
        <dbReference type="Proteomes" id="UP000218263"/>
    </source>
</evidence>
<reference evidence="1 2" key="1">
    <citation type="submission" date="2015-12" db="EMBL/GenBank/DDBJ databases">
        <title>Genome sequence of Mucilaginibacter gotjawali.</title>
        <authorList>
            <person name="Lee J.S."/>
            <person name="Lee K.C."/>
            <person name="Kim K.K."/>
            <person name="Lee B.W."/>
        </authorList>
    </citation>
    <scope>NUCLEOTIDE SEQUENCE [LARGE SCALE GENOMIC DNA]</scope>
    <source>
        <strain evidence="1 2">SA3-7</strain>
    </source>
</reference>
<keyword evidence="2" id="KW-1185">Reference proteome</keyword>
<protein>
    <submittedName>
        <fullName evidence="1">Uncharacterized protein</fullName>
    </submittedName>
</protein>
<proteinExistence type="predicted"/>
<dbReference type="AlphaFoldDB" id="A0A0X8X5E5"/>
<name>A0A0X8X5E5_9SPHI</name>
<dbReference type="Proteomes" id="UP000218263">
    <property type="component" value="Chromosome"/>
</dbReference>
<accession>A0A0X8X5E5</accession>
<sequence length="48" mass="5491">MPFQFSIATYPCLIVLTDYFLTTQKIAIDIAALNVVFQAWIIMIQPLN</sequence>
<dbReference type="EMBL" id="AP017313">
    <property type="protein sequence ID" value="BAU55398.1"/>
    <property type="molecule type" value="Genomic_DNA"/>
</dbReference>
<organism evidence="1 2">
    <name type="scientific">Mucilaginibacter gotjawali</name>
    <dbReference type="NCBI Taxonomy" id="1550579"/>
    <lineage>
        <taxon>Bacteria</taxon>
        <taxon>Pseudomonadati</taxon>
        <taxon>Bacteroidota</taxon>
        <taxon>Sphingobacteriia</taxon>
        <taxon>Sphingobacteriales</taxon>
        <taxon>Sphingobacteriaceae</taxon>
        <taxon>Mucilaginibacter</taxon>
    </lineage>
</organism>
<evidence type="ECO:0000313" key="1">
    <source>
        <dbReference type="EMBL" id="BAU55398.1"/>
    </source>
</evidence>
<gene>
    <name evidence="1" type="ORF">MgSA37_03582</name>
</gene>